<feature type="domain" description="WW" evidence="9">
    <location>
        <begin position="9"/>
        <end position="43"/>
    </location>
</feature>
<keyword evidence="2 7" id="KW-0547">Nucleotide-binding</keyword>
<dbReference type="Proteomes" id="UP001438707">
    <property type="component" value="Unassembled WGS sequence"/>
</dbReference>
<evidence type="ECO:0000259" key="9">
    <source>
        <dbReference type="PROSITE" id="PS50020"/>
    </source>
</evidence>
<dbReference type="AlphaFoldDB" id="A0AAW1R0U1"/>
<comment type="similarity">
    <text evidence="7">Belongs to the DEAD box helicase family.</text>
</comment>
<dbReference type="SMART" id="SM00487">
    <property type="entry name" value="DEXDc"/>
    <property type="match status" value="1"/>
</dbReference>
<dbReference type="PROSITE" id="PS01159">
    <property type="entry name" value="WW_DOMAIN_1"/>
    <property type="match status" value="1"/>
</dbReference>
<feature type="compositionally biased region" description="Basic and acidic residues" evidence="8">
    <location>
        <begin position="571"/>
        <end position="590"/>
    </location>
</feature>
<dbReference type="InterPro" id="IPR000629">
    <property type="entry name" value="RNA-helicase_DEAD-box_CS"/>
</dbReference>
<keyword evidence="14" id="KW-1185">Reference proteome</keyword>
<dbReference type="EC" id="3.6.4.13" evidence="1"/>
<keyword evidence="4 7" id="KW-0347">Helicase</keyword>
<dbReference type="CDD" id="cd18787">
    <property type="entry name" value="SF2_C_DEAD"/>
    <property type="match status" value="1"/>
</dbReference>
<feature type="region of interest" description="Disordered" evidence="8">
    <location>
        <begin position="568"/>
        <end position="647"/>
    </location>
</feature>
<keyword evidence="3 7" id="KW-0378">Hydrolase</keyword>
<dbReference type="PROSITE" id="PS51194">
    <property type="entry name" value="HELICASE_CTER"/>
    <property type="match status" value="1"/>
</dbReference>
<dbReference type="CDD" id="cd00201">
    <property type="entry name" value="WW"/>
    <property type="match status" value="1"/>
</dbReference>
<dbReference type="PROSITE" id="PS00039">
    <property type="entry name" value="DEAD_ATP_HELICASE"/>
    <property type="match status" value="1"/>
</dbReference>
<dbReference type="FunFam" id="3.40.50.300:FF:000079">
    <property type="entry name" value="probable ATP-dependent RNA helicase DDX17"/>
    <property type="match status" value="1"/>
</dbReference>
<dbReference type="InterPro" id="IPR011545">
    <property type="entry name" value="DEAD/DEAH_box_helicase_dom"/>
</dbReference>
<dbReference type="SUPFAM" id="SSF52540">
    <property type="entry name" value="P-loop containing nucleoside triphosphate hydrolases"/>
    <property type="match status" value="1"/>
</dbReference>
<dbReference type="SUPFAM" id="SSF51045">
    <property type="entry name" value="WW domain"/>
    <property type="match status" value="1"/>
</dbReference>
<organism evidence="13 14">
    <name type="scientific">Apatococcus lobatus</name>
    <dbReference type="NCBI Taxonomy" id="904363"/>
    <lineage>
        <taxon>Eukaryota</taxon>
        <taxon>Viridiplantae</taxon>
        <taxon>Chlorophyta</taxon>
        <taxon>core chlorophytes</taxon>
        <taxon>Trebouxiophyceae</taxon>
        <taxon>Chlorellales</taxon>
        <taxon>Chlorellaceae</taxon>
        <taxon>Apatococcus</taxon>
    </lineage>
</organism>
<dbReference type="Pfam" id="PF00271">
    <property type="entry name" value="Helicase_C"/>
    <property type="match status" value="1"/>
</dbReference>
<evidence type="ECO:0000256" key="1">
    <source>
        <dbReference type="ARBA" id="ARBA00012552"/>
    </source>
</evidence>
<evidence type="ECO:0000256" key="6">
    <source>
        <dbReference type="PROSITE-ProRule" id="PRU00552"/>
    </source>
</evidence>
<dbReference type="InterPro" id="IPR014001">
    <property type="entry name" value="Helicase_ATP-bd"/>
</dbReference>
<comment type="caution">
    <text evidence="13">The sequence shown here is derived from an EMBL/GenBank/DDBJ whole genome shotgun (WGS) entry which is preliminary data.</text>
</comment>
<dbReference type="SMART" id="SM00456">
    <property type="entry name" value="WW"/>
    <property type="match status" value="1"/>
</dbReference>
<dbReference type="InterPro" id="IPR001650">
    <property type="entry name" value="Helicase_C-like"/>
</dbReference>
<accession>A0AAW1R0U1</accession>
<evidence type="ECO:0000256" key="8">
    <source>
        <dbReference type="SAM" id="MobiDB-lite"/>
    </source>
</evidence>
<proteinExistence type="inferred from homology"/>
<dbReference type="GO" id="GO:0003724">
    <property type="term" value="F:RNA helicase activity"/>
    <property type="evidence" value="ECO:0007669"/>
    <property type="project" value="UniProtKB-EC"/>
</dbReference>
<sequence>MGPVRQEDPSLPPPWQALYDPDSKLRYFWNPTTNVTQYEHPVTGINAATAPPPVAAQPAANGHGYGAPADYRADDGYANGGAAVASRGSRAAMSSDDYRRKHDLVVQGQAVPEPLQSFDAAGFTSGIMDEIHRAGYKEPTPIQAQSWPVAMQGRDLVSIAKTGSGKTCGFLLPGFVHIQQKASRSYGGLNMLVLAPTRELAMQIKEEADKFGRSSRIRNTCVYGGAPKGPQLRDLQNGVELVIATPGRLNDYLESHQVNLTQVSYLVLDEADRMLDMGFEPQIQKIVRSIPTQRQTLFFSATWPREVKAIAAQFVTHQTVYIFVGGVEEKLVANKAIRQQVDVMSSSHEKNGRLMDILRSKRGERVIIFCSTKRMCDQLSYSVGREFGAQAIHGDKKQSERDWVITNFKNGRSPVMVATDVAARGLDIPNVAAVVNYDFPNGVEDYIHRIGRTGRAGASGEAFTFFTPQDGKYARELSRVMREAGQMVPPALEGMSAFGGMGGGSSRWGGGGGGRGGGGGGRYGGGGGFGSSFGGGGGGGGGYGAPAPYVPPMAAAAPVGFGASASAYGVDRARSRSPPRRDYSSRDRRSSPPRSSRYGGSGSSRGRDDRSSRYRSRSPARSSRHRDSPEYSKYSPRRGSRRGSPTY</sequence>
<dbReference type="Pfam" id="PF00397">
    <property type="entry name" value="WW"/>
    <property type="match status" value="1"/>
</dbReference>
<dbReference type="EMBL" id="JALJOS010000019">
    <property type="protein sequence ID" value="KAK9827078.1"/>
    <property type="molecule type" value="Genomic_DNA"/>
</dbReference>
<feature type="short sequence motif" description="Q motif" evidence="6">
    <location>
        <begin position="116"/>
        <end position="144"/>
    </location>
</feature>
<dbReference type="PROSITE" id="PS51192">
    <property type="entry name" value="HELICASE_ATP_BIND_1"/>
    <property type="match status" value="1"/>
</dbReference>
<dbReference type="InterPro" id="IPR014014">
    <property type="entry name" value="RNA_helicase_DEAD_Q_motif"/>
</dbReference>
<dbReference type="InterPro" id="IPR001202">
    <property type="entry name" value="WW_dom"/>
</dbReference>
<dbReference type="GO" id="GO:0005524">
    <property type="term" value="F:ATP binding"/>
    <property type="evidence" value="ECO:0007669"/>
    <property type="project" value="UniProtKB-KW"/>
</dbReference>
<dbReference type="PROSITE" id="PS51195">
    <property type="entry name" value="Q_MOTIF"/>
    <property type="match status" value="1"/>
</dbReference>
<feature type="compositionally biased region" description="Basic residues" evidence="8">
    <location>
        <begin position="613"/>
        <end position="624"/>
    </location>
</feature>
<dbReference type="PROSITE" id="PS50020">
    <property type="entry name" value="WW_DOMAIN_2"/>
    <property type="match status" value="1"/>
</dbReference>
<dbReference type="InterPro" id="IPR036020">
    <property type="entry name" value="WW_dom_sf"/>
</dbReference>
<name>A0AAW1R0U1_9CHLO</name>
<dbReference type="GO" id="GO:0003676">
    <property type="term" value="F:nucleic acid binding"/>
    <property type="evidence" value="ECO:0007669"/>
    <property type="project" value="InterPro"/>
</dbReference>
<feature type="domain" description="DEAD-box RNA helicase Q" evidence="12">
    <location>
        <begin position="116"/>
        <end position="144"/>
    </location>
</feature>
<evidence type="ECO:0000256" key="5">
    <source>
        <dbReference type="ARBA" id="ARBA00022840"/>
    </source>
</evidence>
<dbReference type="Gene3D" id="3.40.50.300">
    <property type="entry name" value="P-loop containing nucleotide triphosphate hydrolases"/>
    <property type="match status" value="2"/>
</dbReference>
<dbReference type="GO" id="GO:0016787">
    <property type="term" value="F:hydrolase activity"/>
    <property type="evidence" value="ECO:0007669"/>
    <property type="project" value="UniProtKB-KW"/>
</dbReference>
<evidence type="ECO:0000313" key="14">
    <source>
        <dbReference type="Proteomes" id="UP001438707"/>
    </source>
</evidence>
<evidence type="ECO:0000256" key="2">
    <source>
        <dbReference type="ARBA" id="ARBA00022741"/>
    </source>
</evidence>
<dbReference type="PANTHER" id="PTHR47958">
    <property type="entry name" value="ATP-DEPENDENT RNA HELICASE DBP3"/>
    <property type="match status" value="1"/>
</dbReference>
<evidence type="ECO:0000313" key="13">
    <source>
        <dbReference type="EMBL" id="KAK9827078.1"/>
    </source>
</evidence>
<evidence type="ECO:0000256" key="3">
    <source>
        <dbReference type="ARBA" id="ARBA00022801"/>
    </source>
</evidence>
<evidence type="ECO:0000259" key="11">
    <source>
        <dbReference type="PROSITE" id="PS51194"/>
    </source>
</evidence>
<keyword evidence="5 7" id="KW-0067">ATP-binding</keyword>
<evidence type="ECO:0000259" key="12">
    <source>
        <dbReference type="PROSITE" id="PS51195"/>
    </source>
</evidence>
<dbReference type="Pfam" id="PF00270">
    <property type="entry name" value="DEAD"/>
    <property type="match status" value="1"/>
</dbReference>
<evidence type="ECO:0000256" key="7">
    <source>
        <dbReference type="RuleBase" id="RU000492"/>
    </source>
</evidence>
<dbReference type="FunFam" id="3.40.50.300:FF:000008">
    <property type="entry name" value="ATP-dependent RNA helicase RhlB"/>
    <property type="match status" value="1"/>
</dbReference>
<gene>
    <name evidence="13" type="ORF">WJX74_005692</name>
</gene>
<protein>
    <recommendedName>
        <fullName evidence="1">RNA helicase</fullName>
        <ecNumber evidence="1">3.6.4.13</ecNumber>
    </recommendedName>
</protein>
<feature type="domain" description="Helicase ATP-binding" evidence="10">
    <location>
        <begin position="147"/>
        <end position="321"/>
    </location>
</feature>
<evidence type="ECO:0000259" key="10">
    <source>
        <dbReference type="PROSITE" id="PS51192"/>
    </source>
</evidence>
<evidence type="ECO:0000256" key="4">
    <source>
        <dbReference type="ARBA" id="ARBA00022806"/>
    </source>
</evidence>
<dbReference type="InterPro" id="IPR027417">
    <property type="entry name" value="P-loop_NTPase"/>
</dbReference>
<reference evidence="13 14" key="1">
    <citation type="journal article" date="2024" name="Nat. Commun.">
        <title>Phylogenomics reveals the evolutionary origins of lichenization in chlorophyte algae.</title>
        <authorList>
            <person name="Puginier C."/>
            <person name="Libourel C."/>
            <person name="Otte J."/>
            <person name="Skaloud P."/>
            <person name="Haon M."/>
            <person name="Grisel S."/>
            <person name="Petersen M."/>
            <person name="Berrin J.G."/>
            <person name="Delaux P.M."/>
            <person name="Dal Grande F."/>
            <person name="Keller J."/>
        </authorList>
    </citation>
    <scope>NUCLEOTIDE SEQUENCE [LARGE SCALE GENOMIC DNA]</scope>
    <source>
        <strain evidence="13 14">SAG 2145</strain>
    </source>
</reference>
<feature type="domain" description="Helicase C-terminal" evidence="11">
    <location>
        <begin position="336"/>
        <end position="496"/>
    </location>
</feature>
<dbReference type="Gene3D" id="2.20.70.10">
    <property type="match status" value="1"/>
</dbReference>
<dbReference type="SMART" id="SM00490">
    <property type="entry name" value="HELICc"/>
    <property type="match status" value="1"/>
</dbReference>